<dbReference type="SUPFAM" id="SSF52540">
    <property type="entry name" value="P-loop containing nucleoside triphosphate hydrolases"/>
    <property type="match status" value="1"/>
</dbReference>
<comment type="caution">
    <text evidence="9">The sequence shown here is derived from an EMBL/GenBank/DDBJ whole genome shotgun (WGS) entry which is preliminary data.</text>
</comment>
<feature type="domain" description="RecA family profile 1" evidence="8">
    <location>
        <begin position="39"/>
        <end position="242"/>
    </location>
</feature>
<comment type="subcellular location">
    <subcellularLocation>
        <location evidence="1">Nucleus</location>
    </subcellularLocation>
</comment>
<dbReference type="GO" id="GO:0140664">
    <property type="term" value="F:ATP-dependent DNA damage sensor activity"/>
    <property type="evidence" value="ECO:0007669"/>
    <property type="project" value="InterPro"/>
</dbReference>
<evidence type="ECO:0000313" key="10">
    <source>
        <dbReference type="Proteomes" id="UP001175261"/>
    </source>
</evidence>
<feature type="region of interest" description="Disordered" evidence="7">
    <location>
        <begin position="340"/>
        <end position="419"/>
    </location>
</feature>
<evidence type="ECO:0000259" key="8">
    <source>
        <dbReference type="PROSITE" id="PS50162"/>
    </source>
</evidence>
<dbReference type="Gene3D" id="3.40.50.300">
    <property type="entry name" value="P-loop containing nucleotide triphosphate hydrolases"/>
    <property type="match status" value="1"/>
</dbReference>
<dbReference type="GO" id="GO:0000707">
    <property type="term" value="P:meiotic DNA recombinase assembly"/>
    <property type="evidence" value="ECO:0007669"/>
    <property type="project" value="TreeGrafter"/>
</dbReference>
<dbReference type="CDD" id="cd01393">
    <property type="entry name" value="RecA-like"/>
    <property type="match status" value="1"/>
</dbReference>
<keyword evidence="4" id="KW-0067">ATP-binding</keyword>
<evidence type="ECO:0000256" key="1">
    <source>
        <dbReference type="ARBA" id="ARBA00004123"/>
    </source>
</evidence>
<keyword evidence="2" id="KW-0547">Nucleotide-binding</keyword>
<dbReference type="GO" id="GO:0007131">
    <property type="term" value="P:reciprocal meiotic recombination"/>
    <property type="evidence" value="ECO:0007669"/>
    <property type="project" value="TreeGrafter"/>
</dbReference>
<keyword evidence="6" id="KW-0539">Nucleus</keyword>
<dbReference type="GO" id="GO:0033063">
    <property type="term" value="C:Rad51B-Rad51C-Rad51D-XRCC2 complex"/>
    <property type="evidence" value="ECO:0007669"/>
    <property type="project" value="TreeGrafter"/>
</dbReference>
<dbReference type="InterPro" id="IPR003593">
    <property type="entry name" value="AAA+_ATPase"/>
</dbReference>
<protein>
    <recommendedName>
        <fullName evidence="8">RecA family profile 1 domain-containing protein</fullName>
    </recommendedName>
</protein>
<evidence type="ECO:0000256" key="7">
    <source>
        <dbReference type="SAM" id="MobiDB-lite"/>
    </source>
</evidence>
<keyword evidence="5" id="KW-0234">DNA repair</keyword>
<gene>
    <name evidence="9" type="ORF">NLU13_0470</name>
</gene>
<organism evidence="9 10">
    <name type="scientific">Sarocladium strictum</name>
    <name type="common">Black bundle disease fungus</name>
    <name type="synonym">Acremonium strictum</name>
    <dbReference type="NCBI Taxonomy" id="5046"/>
    <lineage>
        <taxon>Eukaryota</taxon>
        <taxon>Fungi</taxon>
        <taxon>Dikarya</taxon>
        <taxon>Ascomycota</taxon>
        <taxon>Pezizomycotina</taxon>
        <taxon>Sordariomycetes</taxon>
        <taxon>Hypocreomycetidae</taxon>
        <taxon>Hypocreales</taxon>
        <taxon>Sarocladiaceae</taxon>
        <taxon>Sarocladium</taxon>
    </lineage>
</organism>
<dbReference type="PROSITE" id="PS50162">
    <property type="entry name" value="RECA_2"/>
    <property type="match status" value="1"/>
</dbReference>
<dbReference type="GO" id="GO:0005657">
    <property type="term" value="C:replication fork"/>
    <property type="evidence" value="ECO:0007669"/>
    <property type="project" value="TreeGrafter"/>
</dbReference>
<name>A0AA39GP43_SARSR</name>
<keyword evidence="3" id="KW-0227">DNA damage</keyword>
<dbReference type="InterPro" id="IPR052093">
    <property type="entry name" value="HR_Repair_Mediator"/>
</dbReference>
<dbReference type="SMART" id="SM00382">
    <property type="entry name" value="AAA"/>
    <property type="match status" value="1"/>
</dbReference>
<dbReference type="GO" id="GO:0033065">
    <property type="term" value="C:Rad51C-XRCC3 complex"/>
    <property type="evidence" value="ECO:0007669"/>
    <property type="project" value="TreeGrafter"/>
</dbReference>
<dbReference type="InterPro" id="IPR027417">
    <property type="entry name" value="P-loop_NTPase"/>
</dbReference>
<dbReference type="GO" id="GO:0008821">
    <property type="term" value="F:crossover junction DNA endonuclease activity"/>
    <property type="evidence" value="ECO:0007669"/>
    <property type="project" value="TreeGrafter"/>
</dbReference>
<dbReference type="PANTHER" id="PTHR46239">
    <property type="entry name" value="DNA REPAIR PROTEIN RAD51 HOMOLOG 3 RAD51C"/>
    <property type="match status" value="1"/>
</dbReference>
<dbReference type="Proteomes" id="UP001175261">
    <property type="component" value="Unassembled WGS sequence"/>
</dbReference>
<dbReference type="GO" id="GO:0005524">
    <property type="term" value="F:ATP binding"/>
    <property type="evidence" value="ECO:0007669"/>
    <property type="project" value="UniProtKB-KW"/>
</dbReference>
<dbReference type="InterPro" id="IPR020588">
    <property type="entry name" value="RecA_ATP-bd"/>
</dbReference>
<evidence type="ECO:0000256" key="4">
    <source>
        <dbReference type="ARBA" id="ARBA00022840"/>
    </source>
</evidence>
<dbReference type="PANTHER" id="PTHR46239:SF1">
    <property type="entry name" value="DNA REPAIR PROTEIN RAD51 HOMOLOG 3"/>
    <property type="match status" value="1"/>
</dbReference>
<reference evidence="9" key="1">
    <citation type="submission" date="2022-10" db="EMBL/GenBank/DDBJ databases">
        <title>Determination and structural analysis of whole genome sequence of Sarocladium strictum F4-1.</title>
        <authorList>
            <person name="Hu L."/>
            <person name="Jiang Y."/>
        </authorList>
    </citation>
    <scope>NUCLEOTIDE SEQUENCE</scope>
    <source>
        <strain evidence="9">F4-1</strain>
    </source>
</reference>
<evidence type="ECO:0000313" key="9">
    <source>
        <dbReference type="EMBL" id="KAK0390968.1"/>
    </source>
</evidence>
<accession>A0AA39GP43</accession>
<dbReference type="GO" id="GO:0000400">
    <property type="term" value="F:four-way junction DNA binding"/>
    <property type="evidence" value="ECO:0007669"/>
    <property type="project" value="TreeGrafter"/>
</dbReference>
<dbReference type="AlphaFoldDB" id="A0AA39GP43"/>
<evidence type="ECO:0000256" key="5">
    <source>
        <dbReference type="ARBA" id="ARBA00023204"/>
    </source>
</evidence>
<sequence length="419" mass="44366">MDHYHTVHEPDVVNFGTAETHRLPTVSATQALDEVDDVARTHVSTGLASLDHALLGPLASEESDSDARGGVKRGQVTELWGPPGSGKTALGAQLAASALCSGSGVVWVDCFRPTPSSRILDAVKALDRTGEDGEIGTAPSKEKVHGRFTHYRCLTLPHVLALILRSSSASIPADASVVVLDSLTALVNSALPRPADNKANSKGARVGPTPSMKRRQGLQAIMTALQKLAGSRNCAVVLLSQCATRMHPGGGATLTPAVNATVWEQGLSTRVALFRDWVWRRNEPAGVFLAGIQKLDGRTSADAVDHVSAFQIGVGTLTPVQMDSEEASTKMAAAAQAKRKLGQTGFEVPDSEEDEDYGWGEEDEAALPAPPPQWQGSEDILLGQDIGRSEDEDEGENLEDEDELGLEDRVSEHSGPVSP</sequence>
<evidence type="ECO:0000256" key="2">
    <source>
        <dbReference type="ARBA" id="ARBA00022741"/>
    </source>
</evidence>
<feature type="compositionally biased region" description="Acidic residues" evidence="7">
    <location>
        <begin position="390"/>
        <end position="405"/>
    </location>
</feature>
<evidence type="ECO:0000256" key="6">
    <source>
        <dbReference type="ARBA" id="ARBA00023242"/>
    </source>
</evidence>
<evidence type="ECO:0000256" key="3">
    <source>
        <dbReference type="ARBA" id="ARBA00022763"/>
    </source>
</evidence>
<feature type="compositionally biased region" description="Acidic residues" evidence="7">
    <location>
        <begin position="349"/>
        <end position="365"/>
    </location>
</feature>
<feature type="region of interest" description="Disordered" evidence="7">
    <location>
        <begin position="59"/>
        <end position="84"/>
    </location>
</feature>
<keyword evidence="10" id="KW-1185">Reference proteome</keyword>
<dbReference type="EMBL" id="JAPDFR010000001">
    <property type="protein sequence ID" value="KAK0390968.1"/>
    <property type="molecule type" value="Genomic_DNA"/>
</dbReference>
<proteinExistence type="predicted"/>